<name>A0A0D3GK77_9ORYZ</name>
<dbReference type="PANTHER" id="PTHR48052:SF81">
    <property type="entry name" value="LEUCINE-RICH REPEAT-CONTAINING N-TERMINAL PLANT-TYPE DOMAIN-CONTAINING PROTEIN"/>
    <property type="match status" value="1"/>
</dbReference>
<evidence type="ECO:0000256" key="2">
    <source>
        <dbReference type="ARBA" id="ARBA00008684"/>
    </source>
</evidence>
<keyword evidence="7 18" id="KW-0812">Transmembrane</keyword>
<dbReference type="SMART" id="SM00369">
    <property type="entry name" value="LRR_TYP"/>
    <property type="match status" value="10"/>
</dbReference>
<dbReference type="InterPro" id="IPR032675">
    <property type="entry name" value="LRR_dom_sf"/>
</dbReference>
<keyword evidence="13 18" id="KW-1133">Transmembrane helix</keyword>
<evidence type="ECO:0000313" key="20">
    <source>
        <dbReference type="EnsemblPlants" id="OBART06G25610.1"/>
    </source>
</evidence>
<keyword evidence="4" id="KW-1003">Cell membrane</keyword>
<dbReference type="FunFam" id="3.80.10.10:FF:000213">
    <property type="entry name" value="Tyrosine-sulfated glycopeptide receptor 1"/>
    <property type="match status" value="1"/>
</dbReference>
<dbReference type="PaxDb" id="65489-OBART06G25610.1"/>
<keyword evidence="14 18" id="KW-0472">Membrane</keyword>
<proteinExistence type="inferred from homology"/>
<dbReference type="GO" id="GO:0004672">
    <property type="term" value="F:protein kinase activity"/>
    <property type="evidence" value="ECO:0007669"/>
    <property type="project" value="InterPro"/>
</dbReference>
<dbReference type="InterPro" id="IPR011009">
    <property type="entry name" value="Kinase-like_dom_sf"/>
</dbReference>
<dbReference type="SUPFAM" id="SSF52058">
    <property type="entry name" value="L domain-like"/>
    <property type="match status" value="3"/>
</dbReference>
<dbReference type="eggNOG" id="KOG0619">
    <property type="taxonomic scope" value="Eukaryota"/>
</dbReference>
<dbReference type="Pfam" id="PF00069">
    <property type="entry name" value="Pkinase"/>
    <property type="match status" value="1"/>
</dbReference>
<evidence type="ECO:0000256" key="10">
    <source>
        <dbReference type="ARBA" id="ARBA00022741"/>
    </source>
</evidence>
<dbReference type="InterPro" id="IPR017441">
    <property type="entry name" value="Protein_kinase_ATP_BS"/>
</dbReference>
<dbReference type="FunFam" id="3.80.10.10:FF:000403">
    <property type="entry name" value="Receptor-like protein 2"/>
    <property type="match status" value="1"/>
</dbReference>
<evidence type="ECO:0000256" key="15">
    <source>
        <dbReference type="ARBA" id="ARBA00023170"/>
    </source>
</evidence>
<dbReference type="GO" id="GO:0005886">
    <property type="term" value="C:plasma membrane"/>
    <property type="evidence" value="ECO:0007669"/>
    <property type="project" value="UniProtKB-SubCell"/>
</dbReference>
<evidence type="ECO:0000256" key="1">
    <source>
        <dbReference type="ARBA" id="ARBA00004251"/>
    </source>
</evidence>
<dbReference type="Gramene" id="OBART06G25610.1">
    <property type="protein sequence ID" value="OBART06G25610.1"/>
    <property type="gene ID" value="OBART06G25610"/>
</dbReference>
<keyword evidence="16" id="KW-0325">Glycoprotein</keyword>
<dbReference type="InterPro" id="IPR000719">
    <property type="entry name" value="Prot_kinase_dom"/>
</dbReference>
<keyword evidence="12 17" id="KW-0067">ATP-binding</keyword>
<evidence type="ECO:0000256" key="18">
    <source>
        <dbReference type="SAM" id="Phobius"/>
    </source>
</evidence>
<dbReference type="SUPFAM" id="SSF56112">
    <property type="entry name" value="Protein kinase-like (PK-like)"/>
    <property type="match status" value="1"/>
</dbReference>
<keyword evidence="5" id="KW-0433">Leucine-rich repeat</keyword>
<comment type="similarity">
    <text evidence="3">Belongs to the RLP family.</text>
</comment>
<evidence type="ECO:0000256" key="17">
    <source>
        <dbReference type="PROSITE-ProRule" id="PRU10141"/>
    </source>
</evidence>
<dbReference type="Gene3D" id="3.30.200.20">
    <property type="entry name" value="Phosphorylase Kinase, domain 1"/>
    <property type="match status" value="1"/>
</dbReference>
<evidence type="ECO:0000256" key="8">
    <source>
        <dbReference type="ARBA" id="ARBA00022729"/>
    </source>
</evidence>
<dbReference type="InterPro" id="IPR001611">
    <property type="entry name" value="Leu-rich_rpt"/>
</dbReference>
<reference evidence="20" key="2">
    <citation type="submission" date="2015-03" db="UniProtKB">
        <authorList>
            <consortium name="EnsemblPlants"/>
        </authorList>
    </citation>
    <scope>IDENTIFICATION</scope>
</reference>
<evidence type="ECO:0000256" key="14">
    <source>
        <dbReference type="ARBA" id="ARBA00023136"/>
    </source>
</evidence>
<evidence type="ECO:0000256" key="16">
    <source>
        <dbReference type="ARBA" id="ARBA00023180"/>
    </source>
</evidence>
<evidence type="ECO:0000256" key="6">
    <source>
        <dbReference type="ARBA" id="ARBA00022679"/>
    </source>
</evidence>
<dbReference type="InterPro" id="IPR008271">
    <property type="entry name" value="Ser/Thr_kinase_AS"/>
</dbReference>
<dbReference type="PANTHER" id="PTHR48052">
    <property type="entry name" value="UNNAMED PRODUCT"/>
    <property type="match status" value="1"/>
</dbReference>
<keyword evidence="15" id="KW-0675">Receptor</keyword>
<dbReference type="SMART" id="SM00220">
    <property type="entry name" value="S_TKc"/>
    <property type="match status" value="1"/>
</dbReference>
<reference evidence="20" key="1">
    <citation type="journal article" date="2009" name="Rice">
        <title>De Novo Next Generation Sequencing of Plant Genomes.</title>
        <authorList>
            <person name="Rounsley S."/>
            <person name="Marri P.R."/>
            <person name="Yu Y."/>
            <person name="He R."/>
            <person name="Sisneros N."/>
            <person name="Goicoechea J.L."/>
            <person name="Lee S.J."/>
            <person name="Angelova A."/>
            <person name="Kudrna D."/>
            <person name="Luo M."/>
            <person name="Affourtit J."/>
            <person name="Desany B."/>
            <person name="Knight J."/>
            <person name="Niazi F."/>
            <person name="Egholm M."/>
            <person name="Wing R.A."/>
        </authorList>
    </citation>
    <scope>NUCLEOTIDE SEQUENCE [LARGE SCALE GENOMIC DNA]</scope>
    <source>
        <strain evidence="20">cv. IRGC 105608</strain>
    </source>
</reference>
<keyword evidence="10 17" id="KW-0547">Nucleotide-binding</keyword>
<evidence type="ECO:0000259" key="19">
    <source>
        <dbReference type="PROSITE" id="PS50011"/>
    </source>
</evidence>
<dbReference type="Gene3D" id="1.10.510.10">
    <property type="entry name" value="Transferase(Phosphotransferase) domain 1"/>
    <property type="match status" value="1"/>
</dbReference>
<dbReference type="Pfam" id="PF08263">
    <property type="entry name" value="LRRNT_2"/>
    <property type="match status" value="2"/>
</dbReference>
<evidence type="ECO:0000256" key="3">
    <source>
        <dbReference type="ARBA" id="ARBA00009592"/>
    </source>
</evidence>
<keyword evidence="8" id="KW-0732">Signal</keyword>
<feature type="binding site" evidence="17">
    <location>
        <position position="1328"/>
    </location>
    <ligand>
        <name>ATP</name>
        <dbReference type="ChEBI" id="CHEBI:30616"/>
    </ligand>
</feature>
<keyword evidence="9" id="KW-0677">Repeat</keyword>
<comment type="similarity">
    <text evidence="2">Belongs to the protein kinase superfamily. Ser/Thr protein kinase family.</text>
</comment>
<dbReference type="EnsemblPlants" id="OBART06G25610.1">
    <property type="protein sequence ID" value="OBART06G25610.1"/>
    <property type="gene ID" value="OBART06G25610"/>
</dbReference>
<dbReference type="InterPro" id="IPR013210">
    <property type="entry name" value="LRR_N_plant-typ"/>
</dbReference>
<dbReference type="Pfam" id="PF13855">
    <property type="entry name" value="LRR_8"/>
    <property type="match status" value="2"/>
</dbReference>
<dbReference type="GO" id="GO:0005524">
    <property type="term" value="F:ATP binding"/>
    <property type="evidence" value="ECO:0007669"/>
    <property type="project" value="UniProtKB-UniRule"/>
</dbReference>
<evidence type="ECO:0000256" key="7">
    <source>
        <dbReference type="ARBA" id="ARBA00022692"/>
    </source>
</evidence>
<organism evidence="20">
    <name type="scientific">Oryza barthii</name>
    <dbReference type="NCBI Taxonomy" id="65489"/>
    <lineage>
        <taxon>Eukaryota</taxon>
        <taxon>Viridiplantae</taxon>
        <taxon>Streptophyta</taxon>
        <taxon>Embryophyta</taxon>
        <taxon>Tracheophyta</taxon>
        <taxon>Spermatophyta</taxon>
        <taxon>Magnoliopsida</taxon>
        <taxon>Liliopsida</taxon>
        <taxon>Poales</taxon>
        <taxon>Poaceae</taxon>
        <taxon>BOP clade</taxon>
        <taxon>Oryzoideae</taxon>
        <taxon>Oryzeae</taxon>
        <taxon>Oryzinae</taxon>
        <taxon>Oryza</taxon>
    </lineage>
</organism>
<sequence length="1485" mass="160093">MSWALGTDCCSWEGINCRGENTVRDISLPSKGLAGSISPSLSNLAKLLHLNLSHNSLSGGLPMDSLLFSSIAVLDVSFNHLDGPLQELQSSNPSLSLPLQVMNISSNFFHRTISISSMEMMKNLVALNASNNSFTGQIPASICISTPSFAVLDLWSFGATNSDAEFPQNGKIPNSIGQLNKKNSIGQLRRLEELHLDNNNMVGELPSALGNRTNLRFITLRGNRFTGDLGKVHSTMLDLKIPNFSMNNFTVTIHESIYSSSNLIALWLAFNRFHGHISQRIGDLNYPKEPISRGKSFRRMKQFMVLRTFRYSPWMVAHRLDKSLFGCQRSQSLQEIFHLASTLMNMPMLLSEKKPATLDLKLLDLPTSGRVVVVVSGVLVLLLAISICGRAAACAEAERAALLSFLAEASPPAGDAIVADWRGSPDCCRWDGVGCGGAGDGDGAVTRLSLPGRGFNGTISPSIGNLTGLTHLNLSGNSLAGQFPEVLFSLPNVTVVDVSYNCLSGELPSVATGAADRGGLSLEVLDVSSNLLAGQFPSAIWEHTPRLVSLNASNNSFHGSIPSLCVSCPALAVLDLSVNVLSGVISPGFGNCSQLRRRPQQPHRRTPRRALRPLVYLNLSSNSLSGPFPDVLFFLPNVTVVDVSYNCLSGELPSVATGATARGGLSLEVLDVSSNLLAGQFPSAIWEHTPRLVSLNASNNSFHGSIPSLCVSCPALAVLDLSVNVLSGVISPGFGNCSQLRVLSAGRNNLTGELPGELFDVKPLQHLQLPANKIEGRLDQDSLAKLTNLVTLDLSYNLFTGELPESISKMPKLEELRLANNNLTGTLPSALSNWTSLRFIDLRSNSFVGNLTDVDFSGLPNLTVFDVASNNFTGTMPPSIYSCTAMKALRVSRNVMGGQVSPEIGNLKQLEFFSLTINSFVNISGMFWNLKGCTSLTALLVSYNFYGEALPDAGWVGDHVRSVRVIVMQNCALTGAIPSWLSKLQDLNILNLSGNRLTGPIPSWLGAMPKLYYVDLSGNQLSGVIPPSLMEMRLLTSEQAMAEFNPGHLILMFSLNPDNGAANRQGRGYYQLSGVAATLNFGENGITGTISPEVGKLKTLQVFDVSYNNLSGGIPPELTGLDRLQVLDLRWNRLTGTIPSALNKLNFLAVFNVAHNDLEGPIPTGGQFDAFPPKNFMGNPKLCGRAISVPCGNMIGATRDDDPDKHVGKRVLIAIVLGVCIGLVALVVFLGCVVITVRKVMSNGAVRDGGKGVEVSLFDSMSELYGDCSKDTILFMSEAAGEAAKRLTFVDILKATNNFSQERIIGSGGYGLVFLAELEDGARLAVKKLNGDMCLVEREFQAEVEALSATRHENLVPLLGFCIRGRLRLLLYPYMANGSLHDWLHERRAGGAGAAPQLLDWRARLNVARGASRGVLYIHEQCKPQIVHRDIKSSNILLDEAGEARVADFGLARLILPDRTHVTTELVGTPGYIPPEYGQAWSFRA</sequence>
<evidence type="ECO:0000256" key="9">
    <source>
        <dbReference type="ARBA" id="ARBA00022737"/>
    </source>
</evidence>
<evidence type="ECO:0000313" key="21">
    <source>
        <dbReference type="Proteomes" id="UP000026960"/>
    </source>
</evidence>
<dbReference type="FunFam" id="3.30.200.20:FF:000849">
    <property type="entry name" value="Os06g0692600 protein"/>
    <property type="match status" value="1"/>
</dbReference>
<dbReference type="FunFam" id="3.80.10.10:FF:000998">
    <property type="entry name" value="Os06g0692100 protein"/>
    <property type="match status" value="1"/>
</dbReference>
<dbReference type="InterPro" id="IPR003591">
    <property type="entry name" value="Leu-rich_rpt_typical-subtyp"/>
</dbReference>
<dbReference type="Gene3D" id="3.80.10.10">
    <property type="entry name" value="Ribonuclease Inhibitor"/>
    <property type="match status" value="7"/>
</dbReference>
<dbReference type="STRING" id="65489.A0A0D3GK77"/>
<evidence type="ECO:0000256" key="12">
    <source>
        <dbReference type="ARBA" id="ARBA00022840"/>
    </source>
</evidence>
<dbReference type="Proteomes" id="UP000026960">
    <property type="component" value="Chromosome 6"/>
</dbReference>
<protein>
    <recommendedName>
        <fullName evidence="19">Protein kinase domain-containing protein</fullName>
    </recommendedName>
</protein>
<dbReference type="PROSITE" id="PS00107">
    <property type="entry name" value="PROTEIN_KINASE_ATP"/>
    <property type="match status" value="1"/>
</dbReference>
<evidence type="ECO:0000256" key="11">
    <source>
        <dbReference type="ARBA" id="ARBA00022777"/>
    </source>
</evidence>
<accession>A0A0D3GK77</accession>
<feature type="transmembrane region" description="Helical" evidence="18">
    <location>
        <begin position="1211"/>
        <end position="1237"/>
    </location>
</feature>
<dbReference type="PROSITE" id="PS50011">
    <property type="entry name" value="PROTEIN_KINASE_DOM"/>
    <property type="match status" value="1"/>
</dbReference>
<keyword evidence="11" id="KW-0418">Kinase</keyword>
<comment type="subcellular location">
    <subcellularLocation>
        <location evidence="1">Cell membrane</location>
        <topology evidence="1">Single-pass type I membrane protein</topology>
    </subcellularLocation>
</comment>
<dbReference type="HOGENOM" id="CLU_000288_22_9_1"/>
<feature type="domain" description="Protein kinase" evidence="19">
    <location>
        <begin position="1299"/>
        <end position="1485"/>
    </location>
</feature>
<evidence type="ECO:0000256" key="13">
    <source>
        <dbReference type="ARBA" id="ARBA00022989"/>
    </source>
</evidence>
<evidence type="ECO:0000256" key="4">
    <source>
        <dbReference type="ARBA" id="ARBA00022475"/>
    </source>
</evidence>
<dbReference type="Pfam" id="PF00560">
    <property type="entry name" value="LRR_1"/>
    <property type="match status" value="7"/>
</dbReference>
<dbReference type="PROSITE" id="PS00108">
    <property type="entry name" value="PROTEIN_KINASE_ST"/>
    <property type="match status" value="1"/>
</dbReference>
<evidence type="ECO:0000256" key="5">
    <source>
        <dbReference type="ARBA" id="ARBA00022614"/>
    </source>
</evidence>
<keyword evidence="6" id="KW-0808">Transferase</keyword>
<keyword evidence="21" id="KW-1185">Reference proteome</keyword>